<dbReference type="Proteomes" id="UP000836402">
    <property type="component" value="Unassembled WGS sequence"/>
</dbReference>
<accession>A0ABN7J9B7</accession>
<dbReference type="PROSITE" id="PS50158">
    <property type="entry name" value="ZF_CCHC"/>
    <property type="match status" value="1"/>
</dbReference>
<evidence type="ECO:0000256" key="1">
    <source>
        <dbReference type="ARBA" id="ARBA00022664"/>
    </source>
</evidence>
<feature type="region of interest" description="Disordered" evidence="3">
    <location>
        <begin position="201"/>
        <end position="237"/>
    </location>
</feature>
<feature type="compositionally biased region" description="Low complexity" evidence="3">
    <location>
        <begin position="218"/>
        <end position="237"/>
    </location>
</feature>
<protein>
    <recommendedName>
        <fullName evidence="4">CCHC-type domain-containing protein</fullName>
    </recommendedName>
</protein>
<dbReference type="SUPFAM" id="SSF57756">
    <property type="entry name" value="Retrovirus zinc finger-like domains"/>
    <property type="match status" value="1"/>
</dbReference>
<feature type="non-terminal residue" evidence="5">
    <location>
        <position position="337"/>
    </location>
</feature>
<evidence type="ECO:0000313" key="6">
    <source>
        <dbReference type="Proteomes" id="UP000836402"/>
    </source>
</evidence>
<feature type="domain" description="CCHC-type" evidence="4">
    <location>
        <begin position="273"/>
        <end position="288"/>
    </location>
</feature>
<proteinExistence type="predicted"/>
<keyword evidence="2" id="KW-0862">Zinc</keyword>
<name>A0ABN7J9B7_9BASI</name>
<dbReference type="PANTHER" id="PTHR47481">
    <property type="match status" value="1"/>
</dbReference>
<dbReference type="Pfam" id="PF14223">
    <property type="entry name" value="Retrotran_gag_2"/>
    <property type="match status" value="1"/>
</dbReference>
<keyword evidence="2" id="KW-0479">Metal-binding</keyword>
<dbReference type="PANTHER" id="PTHR47481:SF14">
    <property type="entry name" value="RETROTRANSPOSON COPIA-LIKE N-TERMINAL DOMAIN-CONTAINING PROTEIN"/>
    <property type="match status" value="1"/>
</dbReference>
<keyword evidence="2" id="KW-0863">Zinc-finger</keyword>
<evidence type="ECO:0000313" key="5">
    <source>
        <dbReference type="EMBL" id="CAD6954726.1"/>
    </source>
</evidence>
<dbReference type="SMART" id="SM00343">
    <property type="entry name" value="ZnF_C2HC"/>
    <property type="match status" value="2"/>
</dbReference>
<comment type="caution">
    <text evidence="5">The sequence shown here is derived from an EMBL/GenBank/DDBJ whole genome shotgun (WGS) entry which is preliminary data.</text>
</comment>
<gene>
    <name evidence="5" type="ORF">JKIAZH3_G8562</name>
</gene>
<dbReference type="InterPro" id="IPR036875">
    <property type="entry name" value="Znf_CCHC_sf"/>
</dbReference>
<sequence length="337" mass="35739">MDDTNSSAISGIPVLVGLENFFAWREAIEPVFIGIRAFDIVRGVETQPTLPPNATSTDVRLSESWKDRDAKAMSYLRKTVSGALKAMIRDLSSSADMWSLLASLHDLGSSDHRSAINRKMANLFLDEGGDMVQHLNSYMELVAEASAAGLPWGTEDKERQLVRVYNEENASQKHTAERSANAMAMAAASQHLHIAIKGVANKARSGKSSSGGGKKKSSSSPSSSQATSGSSKGKGNSNGNSKRLLCYGCGARDHERPDCPVASHLLPGNGPICWTCHKQGHVKSECPKSTSSSGKAAAALESYPDADEMLAAMFESSVLAASTTSTLIPFMIDSGAS</sequence>
<dbReference type="EMBL" id="CAJHJG010006071">
    <property type="protein sequence ID" value="CAD6954726.1"/>
    <property type="molecule type" value="Genomic_DNA"/>
</dbReference>
<evidence type="ECO:0000259" key="4">
    <source>
        <dbReference type="PROSITE" id="PS50158"/>
    </source>
</evidence>
<evidence type="ECO:0000256" key="2">
    <source>
        <dbReference type="PROSITE-ProRule" id="PRU00047"/>
    </source>
</evidence>
<organism evidence="5 6">
    <name type="scientific">Tilletia caries</name>
    <name type="common">wheat bunt fungus</name>
    <dbReference type="NCBI Taxonomy" id="13290"/>
    <lineage>
        <taxon>Eukaryota</taxon>
        <taxon>Fungi</taxon>
        <taxon>Dikarya</taxon>
        <taxon>Basidiomycota</taxon>
        <taxon>Ustilaginomycotina</taxon>
        <taxon>Exobasidiomycetes</taxon>
        <taxon>Tilletiales</taxon>
        <taxon>Tilletiaceae</taxon>
        <taxon>Tilletia</taxon>
    </lineage>
</organism>
<dbReference type="InterPro" id="IPR001878">
    <property type="entry name" value="Znf_CCHC"/>
</dbReference>
<keyword evidence="1" id="KW-0507">mRNA processing</keyword>
<dbReference type="Gene3D" id="4.10.60.10">
    <property type="entry name" value="Zinc finger, CCHC-type"/>
    <property type="match status" value="1"/>
</dbReference>
<evidence type="ECO:0000256" key="3">
    <source>
        <dbReference type="SAM" id="MobiDB-lite"/>
    </source>
</evidence>
<reference evidence="5" key="1">
    <citation type="submission" date="2020-10" db="EMBL/GenBank/DDBJ databases">
        <authorList>
            <person name="Sedaghatjoo S."/>
        </authorList>
    </citation>
    <scope>NUCLEOTIDE SEQUENCE</scope>
    <source>
        <strain evidence="5">AZH3</strain>
    </source>
</reference>
<keyword evidence="6" id="KW-1185">Reference proteome</keyword>